<feature type="transmembrane region" description="Helical" evidence="2">
    <location>
        <begin position="142"/>
        <end position="163"/>
    </location>
</feature>
<keyword evidence="2" id="KW-0812">Transmembrane</keyword>
<sequence length="567" mass="63242">MKRLQLYYWYIGVPVALVFLGALVFWDAIISTVEGNPHPQINYIIFLLVAVGCYQMLAHVRRINKEGSLFRQYRLMVDNGATEEQLQLVILEMSKKHDVVSLIELIQGLRGKALTSVQHAAIESEMERFSARQARSLMMSQFMGGMMVGMGLLGTFIGLLGALAEIGKLIGSFNLGAGMIDPVAAISELVARLTAPMQAMGVAFSASLFGVLGSLIMGVLSVGVRSASSDLVSFVHSDTSLMLDIAQETEGGVLDLNPVAQALGELAEHSPLLRGLALALDHSERRVREMMMGMGTLMARLETNSHGTSSLIQQMGQHADQQDRLLSLVAHMQSSQNQLTERQAQMADAHVQMAKHLEQHTDTMARALGVQNQQHAEHAQAQQNLWSQQAELQKDILQQQNKTFEKLLQAQHDQSSAQMRAQNTLWQTYLEQQQNMLRNKEETLASQANLERQNRNNQWGQWVQVQEAGLQKMVDHLSGTQRVLAEYTSHADRWSEQLQLEQQRQGQVHADVTTLLQKNSQNQHNERESSQAMLSRMDAMLQEAQFRNEQIVAFLSSLTAQAAQKTV</sequence>
<dbReference type="RefSeq" id="WP_108311275.1">
    <property type="nucleotide sequence ID" value="NZ_NESN01000001.1"/>
</dbReference>
<dbReference type="OrthoDB" id="8712045at2"/>
<evidence type="ECO:0000313" key="3">
    <source>
        <dbReference type="EMBL" id="PUE55271.1"/>
    </source>
</evidence>
<name>A0A315EDD0_9BURK</name>
<reference evidence="3 4" key="1">
    <citation type="submission" date="2017-04" db="EMBL/GenBank/DDBJ databases">
        <title>Unexpected and diverse lifestyles within the genus Limnohabitans.</title>
        <authorList>
            <person name="Kasalicky V."/>
            <person name="Mehrshad M."/>
            <person name="Andrei S.-A."/>
            <person name="Salcher M."/>
            <person name="Kratochvilova H."/>
            <person name="Simek K."/>
            <person name="Ghai R."/>
        </authorList>
    </citation>
    <scope>NUCLEOTIDE SEQUENCE [LARGE SCALE GENOMIC DNA]</scope>
    <source>
        <strain evidence="3 4">II-B4</strain>
    </source>
</reference>
<feature type="coiled-coil region" evidence="1">
    <location>
        <begin position="387"/>
        <end position="450"/>
    </location>
</feature>
<keyword evidence="2" id="KW-0472">Membrane</keyword>
<evidence type="ECO:0000256" key="1">
    <source>
        <dbReference type="SAM" id="Coils"/>
    </source>
</evidence>
<feature type="transmembrane region" description="Helical" evidence="2">
    <location>
        <begin position="41"/>
        <end position="60"/>
    </location>
</feature>
<gene>
    <name evidence="3" type="ORF">B9Z37_01455</name>
</gene>
<keyword evidence="2" id="KW-1133">Transmembrane helix</keyword>
<keyword evidence="1" id="KW-0175">Coiled coil</keyword>
<evidence type="ECO:0000313" key="4">
    <source>
        <dbReference type="Proteomes" id="UP000250790"/>
    </source>
</evidence>
<dbReference type="Proteomes" id="UP000250790">
    <property type="component" value="Unassembled WGS sequence"/>
</dbReference>
<proteinExistence type="predicted"/>
<protein>
    <recommendedName>
        <fullName evidence="5">MotA/TolQ/ExbB proton channel domain-containing protein</fullName>
    </recommendedName>
</protein>
<feature type="transmembrane region" description="Helical" evidence="2">
    <location>
        <begin position="202"/>
        <end position="224"/>
    </location>
</feature>
<evidence type="ECO:0008006" key="5">
    <source>
        <dbReference type="Google" id="ProtNLM"/>
    </source>
</evidence>
<evidence type="ECO:0000256" key="2">
    <source>
        <dbReference type="SAM" id="Phobius"/>
    </source>
</evidence>
<dbReference type="EMBL" id="NESN01000001">
    <property type="protein sequence ID" value="PUE55271.1"/>
    <property type="molecule type" value="Genomic_DNA"/>
</dbReference>
<keyword evidence="4" id="KW-1185">Reference proteome</keyword>
<dbReference type="AlphaFoldDB" id="A0A315EDD0"/>
<organism evidence="3 4">
    <name type="scientific">Limnohabitans parvus II-B4</name>
    <dbReference type="NCBI Taxonomy" id="1293052"/>
    <lineage>
        <taxon>Bacteria</taxon>
        <taxon>Pseudomonadati</taxon>
        <taxon>Pseudomonadota</taxon>
        <taxon>Betaproteobacteria</taxon>
        <taxon>Burkholderiales</taxon>
        <taxon>Comamonadaceae</taxon>
        <taxon>Limnohabitans</taxon>
    </lineage>
</organism>
<accession>A0A315EDD0</accession>
<feature type="transmembrane region" description="Helical" evidence="2">
    <location>
        <begin position="7"/>
        <end position="29"/>
    </location>
</feature>
<comment type="caution">
    <text evidence="3">The sequence shown here is derived from an EMBL/GenBank/DDBJ whole genome shotgun (WGS) entry which is preliminary data.</text>
</comment>
<feature type="transmembrane region" description="Helical" evidence="2">
    <location>
        <begin position="169"/>
        <end position="190"/>
    </location>
</feature>